<organism evidence="1 2">
    <name type="scientific">Phytophthora palmivora</name>
    <dbReference type="NCBI Taxonomy" id="4796"/>
    <lineage>
        <taxon>Eukaryota</taxon>
        <taxon>Sar</taxon>
        <taxon>Stramenopiles</taxon>
        <taxon>Oomycota</taxon>
        <taxon>Peronosporomycetes</taxon>
        <taxon>Peronosporales</taxon>
        <taxon>Peronosporaceae</taxon>
        <taxon>Phytophthora</taxon>
    </lineage>
</organism>
<comment type="caution">
    <text evidence="1">The sequence shown here is derived from an EMBL/GenBank/DDBJ whole genome shotgun (WGS) entry which is preliminary data.</text>
</comment>
<protein>
    <submittedName>
        <fullName evidence="1">Uncharacterized protein</fullName>
    </submittedName>
</protein>
<name>A0A2P4YBY9_9STRA</name>
<dbReference type="Proteomes" id="UP000237271">
    <property type="component" value="Unassembled WGS sequence"/>
</dbReference>
<reference evidence="1 2" key="1">
    <citation type="journal article" date="2017" name="Genome Biol. Evol.">
        <title>Phytophthora megakarya and P. palmivora, closely related causal agents of cacao black pod rot, underwent increases in genome sizes and gene numbers by different mechanisms.</title>
        <authorList>
            <person name="Ali S.S."/>
            <person name="Shao J."/>
            <person name="Lary D.J."/>
            <person name="Kronmiller B."/>
            <person name="Shen D."/>
            <person name="Strem M.D."/>
            <person name="Amoako-Attah I."/>
            <person name="Akrofi A.Y."/>
            <person name="Begoude B.A."/>
            <person name="Ten Hoopen G.M."/>
            <person name="Coulibaly K."/>
            <person name="Kebe B.I."/>
            <person name="Melnick R.L."/>
            <person name="Guiltinan M.J."/>
            <person name="Tyler B.M."/>
            <person name="Meinhardt L.W."/>
            <person name="Bailey B.A."/>
        </authorList>
    </citation>
    <scope>NUCLEOTIDE SEQUENCE [LARGE SCALE GENOMIC DNA]</scope>
    <source>
        <strain evidence="2">sbr112.9</strain>
    </source>
</reference>
<gene>
    <name evidence="1" type="ORF">PHPALM_7575</name>
</gene>
<dbReference type="AlphaFoldDB" id="A0A2P4YBY9"/>
<evidence type="ECO:0000313" key="2">
    <source>
        <dbReference type="Proteomes" id="UP000237271"/>
    </source>
</evidence>
<proteinExistence type="predicted"/>
<evidence type="ECO:0000313" key="1">
    <source>
        <dbReference type="EMBL" id="POM75333.1"/>
    </source>
</evidence>
<sequence length="80" mass="8503">MYVAFMKSFKDRCRDLLTLHDANPKARPDCSDGGASVGGGQGREYCQRVLNAGLIVIGPRDASGVFASPEPMSEGIVDAE</sequence>
<keyword evidence="2" id="KW-1185">Reference proteome</keyword>
<dbReference type="EMBL" id="NCKW01003889">
    <property type="protein sequence ID" value="POM75333.1"/>
    <property type="molecule type" value="Genomic_DNA"/>
</dbReference>
<accession>A0A2P4YBY9</accession>